<name>A0A7R7VNM0_ASPCH</name>
<accession>A0A7R7VNM0</accession>
<protein>
    <submittedName>
        <fullName evidence="1">Uncharacterized protein</fullName>
    </submittedName>
</protein>
<proteinExistence type="predicted"/>
<gene>
    <name evidence="1" type="ORF">ACHE_40463A</name>
</gene>
<dbReference type="EMBL" id="AP024419">
    <property type="protein sequence ID" value="BCR87899.1"/>
    <property type="molecule type" value="Genomic_DNA"/>
</dbReference>
<keyword evidence="2" id="KW-1185">Reference proteome</keyword>
<reference evidence="1" key="2">
    <citation type="submission" date="2021-02" db="EMBL/GenBank/DDBJ databases">
        <title>Aspergillus chevalieri M1 genome sequence.</title>
        <authorList>
            <person name="Kadooka C."/>
            <person name="Mori K."/>
            <person name="Futagami T."/>
        </authorList>
    </citation>
    <scope>NUCLEOTIDE SEQUENCE</scope>
    <source>
        <strain evidence="1">M1</strain>
    </source>
</reference>
<reference evidence="1" key="1">
    <citation type="submission" date="2021-01" db="EMBL/GenBank/DDBJ databases">
        <authorList>
            <consortium name="Aspergillus chevalieri M1 genome sequencing consortium"/>
            <person name="Kazuki M."/>
            <person name="Futagami T."/>
        </authorList>
    </citation>
    <scope>NUCLEOTIDE SEQUENCE</scope>
    <source>
        <strain evidence="1">M1</strain>
    </source>
</reference>
<dbReference type="AlphaFoldDB" id="A0A7R7VNM0"/>
<organism evidence="1 2">
    <name type="scientific">Aspergillus chevalieri</name>
    <name type="common">Eurotium chevalieri</name>
    <dbReference type="NCBI Taxonomy" id="182096"/>
    <lineage>
        <taxon>Eukaryota</taxon>
        <taxon>Fungi</taxon>
        <taxon>Dikarya</taxon>
        <taxon>Ascomycota</taxon>
        <taxon>Pezizomycotina</taxon>
        <taxon>Eurotiomycetes</taxon>
        <taxon>Eurotiomycetidae</taxon>
        <taxon>Eurotiales</taxon>
        <taxon>Aspergillaceae</taxon>
        <taxon>Aspergillus</taxon>
        <taxon>Aspergillus subgen. Aspergillus</taxon>
    </lineage>
</organism>
<evidence type="ECO:0000313" key="2">
    <source>
        <dbReference type="Proteomes" id="UP000637239"/>
    </source>
</evidence>
<dbReference type="GeneID" id="66982258"/>
<dbReference type="RefSeq" id="XP_043136421.1">
    <property type="nucleotide sequence ID" value="XM_043278665.1"/>
</dbReference>
<evidence type="ECO:0000313" key="1">
    <source>
        <dbReference type="EMBL" id="BCR87899.1"/>
    </source>
</evidence>
<dbReference type="KEGG" id="ache:ACHE_40463A"/>
<sequence>MSKFLDSGFEAAVEVIDISHASIDGAAIADFLKNTPRLRILTYSHKAGRNVGFQDWDLCQFIMAIENEVGGHLEELSIRIGELHGSIVPGKVSICGFQNLQKLEPMCNLTSAASASHELLLSDLIPASVSKLSLVSHGKSHHEKALDALFCDLAARKDDQVPALEKIYLSYPRDADSLYKEQCEKLAAETEKAGVLLHLKS</sequence>
<dbReference type="Proteomes" id="UP000637239">
    <property type="component" value="Chromosome 4"/>
</dbReference>